<accession>A0AAF5Q425</accession>
<sequence>MANGFLYIFLLLCGFAAGGISKFVLSFLFIDKIITMTAAALANCGNWILFVRNTFHFIKHI</sequence>
<dbReference type="AlphaFoldDB" id="A0AAF5Q425"/>
<protein>
    <submittedName>
        <fullName evidence="3">Uncharacterized protein</fullName>
    </submittedName>
</protein>
<dbReference type="WBParaSite" id="mrna-Wban_10253">
    <property type="protein sequence ID" value="mrna-Wban_10253"/>
    <property type="gene ID" value="Wban_10253"/>
</dbReference>
<proteinExistence type="predicted"/>
<keyword evidence="1" id="KW-1133">Transmembrane helix</keyword>
<dbReference type="Proteomes" id="UP000093561">
    <property type="component" value="Unassembled WGS sequence"/>
</dbReference>
<evidence type="ECO:0000313" key="3">
    <source>
        <dbReference type="WBParaSite" id="mrna-Wban_10253"/>
    </source>
</evidence>
<keyword evidence="1" id="KW-0812">Transmembrane</keyword>
<reference evidence="3" key="3">
    <citation type="submission" date="2024-02" db="UniProtKB">
        <authorList>
            <consortium name="WormBaseParasite"/>
        </authorList>
    </citation>
    <scope>IDENTIFICATION</scope>
    <source>
        <strain evidence="3">pt0022</strain>
    </source>
</reference>
<keyword evidence="1" id="KW-0472">Membrane</keyword>
<evidence type="ECO:0000313" key="2">
    <source>
        <dbReference type="Proteomes" id="UP000093561"/>
    </source>
</evidence>
<evidence type="ECO:0000256" key="1">
    <source>
        <dbReference type="SAM" id="Phobius"/>
    </source>
</evidence>
<organism evidence="2 3">
    <name type="scientific">Wuchereria bancrofti</name>
    <dbReference type="NCBI Taxonomy" id="6293"/>
    <lineage>
        <taxon>Eukaryota</taxon>
        <taxon>Metazoa</taxon>
        <taxon>Ecdysozoa</taxon>
        <taxon>Nematoda</taxon>
        <taxon>Chromadorea</taxon>
        <taxon>Rhabditida</taxon>
        <taxon>Spirurina</taxon>
        <taxon>Spiruromorpha</taxon>
        <taxon>Filarioidea</taxon>
        <taxon>Onchocercidae</taxon>
        <taxon>Wuchereria</taxon>
    </lineage>
</organism>
<reference evidence="2" key="2">
    <citation type="journal article" date="2016" name="Mol. Ecol.">
        <title>Population genomics of the filarial nematode parasite Wuchereria bancrofti from mosquitoes.</title>
        <authorList>
            <person name="Small S.T."/>
            <person name="Reimer L.J."/>
            <person name="Tisch D.J."/>
            <person name="King C.L."/>
            <person name="Christensen B.M."/>
            <person name="Siba P.M."/>
            <person name="Kazura J.W."/>
            <person name="Serre D."/>
            <person name="Zimmerman P.A."/>
        </authorList>
    </citation>
    <scope>NUCLEOTIDE SEQUENCE</scope>
    <source>
        <strain evidence="2">pt0022</strain>
    </source>
</reference>
<reference evidence="2" key="1">
    <citation type="submission" date="2015-03" db="EMBL/GenBank/DDBJ databases">
        <title>Wuchereria bancrofti Genome Sequencing Papua New Guinea Strain.</title>
        <authorList>
            <person name="Small S.T."/>
            <person name="Serre D."/>
            <person name="Zimmerman P.A."/>
        </authorList>
    </citation>
    <scope>NUCLEOTIDE SEQUENCE [LARGE SCALE GENOMIC DNA]</scope>
    <source>
        <strain evidence="2">pt0022</strain>
    </source>
</reference>
<feature type="transmembrane region" description="Helical" evidence="1">
    <location>
        <begin position="6"/>
        <end position="30"/>
    </location>
</feature>
<name>A0AAF5Q425_WUCBA</name>